<dbReference type="EMBL" id="SUYC01000004">
    <property type="protein sequence ID" value="MBE6270292.1"/>
    <property type="molecule type" value="Genomic_DNA"/>
</dbReference>
<evidence type="ECO:0000256" key="4">
    <source>
        <dbReference type="ARBA" id="ARBA00023163"/>
    </source>
</evidence>
<organism evidence="6 7">
    <name type="scientific">Xylanibacter ruminicola</name>
    <name type="common">Prevotella ruminicola</name>
    <dbReference type="NCBI Taxonomy" id="839"/>
    <lineage>
        <taxon>Bacteria</taxon>
        <taxon>Pseudomonadati</taxon>
        <taxon>Bacteroidota</taxon>
        <taxon>Bacteroidia</taxon>
        <taxon>Bacteroidales</taxon>
        <taxon>Prevotellaceae</taxon>
        <taxon>Xylanibacter</taxon>
    </lineage>
</organism>
<dbReference type="AlphaFoldDB" id="A0A9D5P0Q7"/>
<proteinExistence type="inferred from homology"/>
<evidence type="ECO:0000256" key="1">
    <source>
        <dbReference type="ARBA" id="ARBA00010641"/>
    </source>
</evidence>
<dbReference type="SUPFAM" id="SSF88659">
    <property type="entry name" value="Sigma3 and sigma4 domains of RNA polymerase sigma factors"/>
    <property type="match status" value="1"/>
</dbReference>
<accession>A0A9D5P0Q7</accession>
<evidence type="ECO:0000259" key="5">
    <source>
        <dbReference type="Pfam" id="PF08281"/>
    </source>
</evidence>
<sequence length="169" mass="19891">MQTINATKRQVIGRIYQEVRLELFSIFRQACISEDTCQDLVHDVFIKIMGIDDIVISQLKALAVVIAYQKRTDYLRHRAYINKVRNDMQVRDTDRIYTQQDTEIKELLNAEMRVVNGMSELDGKTYMLSRFEQKSADEIALTLNLSKRAVESRIYRTRMLVRNNLRRAI</sequence>
<comment type="caution">
    <text evidence="6">The sequence shown here is derived from an EMBL/GenBank/DDBJ whole genome shotgun (WGS) entry which is preliminary data.</text>
</comment>
<dbReference type="PANTHER" id="PTHR43133:SF46">
    <property type="entry name" value="RNA POLYMERASE SIGMA-70 FACTOR ECF SUBFAMILY"/>
    <property type="match status" value="1"/>
</dbReference>
<comment type="similarity">
    <text evidence="1">Belongs to the sigma-70 factor family. ECF subfamily.</text>
</comment>
<dbReference type="InterPro" id="IPR036388">
    <property type="entry name" value="WH-like_DNA-bd_sf"/>
</dbReference>
<keyword evidence="2" id="KW-0805">Transcription regulation</keyword>
<dbReference type="PANTHER" id="PTHR43133">
    <property type="entry name" value="RNA POLYMERASE ECF-TYPE SIGMA FACTO"/>
    <property type="match status" value="1"/>
</dbReference>
<keyword evidence="4" id="KW-0804">Transcription</keyword>
<dbReference type="InterPro" id="IPR013325">
    <property type="entry name" value="RNA_pol_sigma_r2"/>
</dbReference>
<dbReference type="InterPro" id="IPR039425">
    <property type="entry name" value="RNA_pol_sigma-70-like"/>
</dbReference>
<evidence type="ECO:0000313" key="7">
    <source>
        <dbReference type="Proteomes" id="UP000806522"/>
    </source>
</evidence>
<dbReference type="Gene3D" id="1.10.10.10">
    <property type="entry name" value="Winged helix-like DNA-binding domain superfamily/Winged helix DNA-binding domain"/>
    <property type="match status" value="1"/>
</dbReference>
<keyword evidence="3" id="KW-0731">Sigma factor</keyword>
<evidence type="ECO:0000256" key="3">
    <source>
        <dbReference type="ARBA" id="ARBA00023082"/>
    </source>
</evidence>
<dbReference type="InterPro" id="IPR013324">
    <property type="entry name" value="RNA_pol_sigma_r3/r4-like"/>
</dbReference>
<dbReference type="GO" id="GO:0016987">
    <property type="term" value="F:sigma factor activity"/>
    <property type="evidence" value="ECO:0007669"/>
    <property type="project" value="UniProtKB-KW"/>
</dbReference>
<feature type="domain" description="RNA polymerase sigma factor 70 region 4 type 2" evidence="5">
    <location>
        <begin position="112"/>
        <end position="159"/>
    </location>
</feature>
<name>A0A9D5P0Q7_XYLRU</name>
<dbReference type="SUPFAM" id="SSF88946">
    <property type="entry name" value="Sigma2 domain of RNA polymerase sigma factors"/>
    <property type="match status" value="1"/>
</dbReference>
<dbReference type="GO" id="GO:0003677">
    <property type="term" value="F:DNA binding"/>
    <property type="evidence" value="ECO:0007669"/>
    <property type="project" value="InterPro"/>
</dbReference>
<dbReference type="InterPro" id="IPR013249">
    <property type="entry name" value="RNA_pol_sigma70_r4_t2"/>
</dbReference>
<protein>
    <recommendedName>
        <fullName evidence="5">RNA polymerase sigma factor 70 region 4 type 2 domain-containing protein</fullName>
    </recommendedName>
</protein>
<evidence type="ECO:0000313" key="6">
    <source>
        <dbReference type="EMBL" id="MBE6270292.1"/>
    </source>
</evidence>
<dbReference type="Pfam" id="PF08281">
    <property type="entry name" value="Sigma70_r4_2"/>
    <property type="match status" value="1"/>
</dbReference>
<reference evidence="6" key="1">
    <citation type="submission" date="2019-04" db="EMBL/GenBank/DDBJ databases">
        <title>Evolution of Biomass-Degrading Anaerobic Consortia Revealed by Metagenomics.</title>
        <authorList>
            <person name="Peng X."/>
        </authorList>
    </citation>
    <scope>NUCLEOTIDE SEQUENCE</scope>
    <source>
        <strain evidence="6">SIG140</strain>
    </source>
</reference>
<gene>
    <name evidence="6" type="ORF">E7101_05005</name>
</gene>
<dbReference type="GO" id="GO:0006352">
    <property type="term" value="P:DNA-templated transcription initiation"/>
    <property type="evidence" value="ECO:0007669"/>
    <property type="project" value="InterPro"/>
</dbReference>
<dbReference type="Proteomes" id="UP000806522">
    <property type="component" value="Unassembled WGS sequence"/>
</dbReference>
<evidence type="ECO:0000256" key="2">
    <source>
        <dbReference type="ARBA" id="ARBA00023015"/>
    </source>
</evidence>